<accession>A0ACC0PFA8</accession>
<dbReference type="EMBL" id="CM046390">
    <property type="protein sequence ID" value="KAI8563879.1"/>
    <property type="molecule type" value="Genomic_DNA"/>
</dbReference>
<reference evidence="1" key="1">
    <citation type="submission" date="2022-02" db="EMBL/GenBank/DDBJ databases">
        <title>Plant Genome Project.</title>
        <authorList>
            <person name="Zhang R.-G."/>
        </authorList>
    </citation>
    <scope>NUCLEOTIDE SEQUENCE</scope>
    <source>
        <strain evidence="1">AT1</strain>
    </source>
</reference>
<name>A0ACC0PFA8_RHOML</name>
<dbReference type="Proteomes" id="UP001062846">
    <property type="component" value="Chromosome 3"/>
</dbReference>
<comment type="caution">
    <text evidence="1">The sequence shown here is derived from an EMBL/GenBank/DDBJ whole genome shotgun (WGS) entry which is preliminary data.</text>
</comment>
<evidence type="ECO:0000313" key="1">
    <source>
        <dbReference type="EMBL" id="KAI8563879.1"/>
    </source>
</evidence>
<evidence type="ECO:0000313" key="2">
    <source>
        <dbReference type="Proteomes" id="UP001062846"/>
    </source>
</evidence>
<protein>
    <submittedName>
        <fullName evidence="1">Uncharacterized protein</fullName>
    </submittedName>
</protein>
<organism evidence="1 2">
    <name type="scientific">Rhododendron molle</name>
    <name type="common">Chinese azalea</name>
    <name type="synonym">Azalea mollis</name>
    <dbReference type="NCBI Taxonomy" id="49168"/>
    <lineage>
        <taxon>Eukaryota</taxon>
        <taxon>Viridiplantae</taxon>
        <taxon>Streptophyta</taxon>
        <taxon>Embryophyta</taxon>
        <taxon>Tracheophyta</taxon>
        <taxon>Spermatophyta</taxon>
        <taxon>Magnoliopsida</taxon>
        <taxon>eudicotyledons</taxon>
        <taxon>Gunneridae</taxon>
        <taxon>Pentapetalae</taxon>
        <taxon>asterids</taxon>
        <taxon>Ericales</taxon>
        <taxon>Ericaceae</taxon>
        <taxon>Ericoideae</taxon>
        <taxon>Rhodoreae</taxon>
        <taxon>Rhododendron</taxon>
    </lineage>
</organism>
<proteinExistence type="predicted"/>
<gene>
    <name evidence="1" type="ORF">RHMOL_Rhmol03G0143600</name>
</gene>
<keyword evidence="2" id="KW-1185">Reference proteome</keyword>
<sequence>MVGFFVFFLSYFILPDYPSDSLSPGVFPLVVLLARGEPNVLAPLFLGSLYRQLDQVHADLARSLEWCDHLTMAHTSFLLTYFYEHFLIIAPAPQSFPASVQQSHVERWSGTSRDCKCRKTKEALNSTRE</sequence>